<name>A0A6G6ACL4_9VIRU</name>
<reference evidence="1" key="1">
    <citation type="submission" date="2019-07" db="EMBL/GenBank/DDBJ databases">
        <title>The discovery of a new lineage B mimivirus raises questions about particles surface fibrils.</title>
        <authorList>
            <person name="Silva L.K.S."/>
            <person name="Rodrigues R.A.L."/>
            <person name="Andrade A.C.S.P."/>
            <person name="Hikida H."/>
            <person name="Andreani J."/>
            <person name="Levasseur A."/>
            <person name="La Scola B."/>
            <person name="Abrahao J.S."/>
        </authorList>
    </citation>
    <scope>NUCLEOTIDE SEQUENCE</scope>
    <source>
        <strain evidence="1">B60</strain>
    </source>
</reference>
<accession>A0A6G6ACL4</accession>
<dbReference type="Pfam" id="PF05725">
    <property type="entry name" value="FNIP"/>
    <property type="match status" value="1"/>
</dbReference>
<sequence length="120" mass="13926">MNILDTFDENILNLVIKLLNDKSKINFISTCQKSKTFLTNSMCTFKFDDKVYKYDVIKDLFYLDKFSGIFFEWNLNRSIMGCIPASVTHLTFGDKFNQSMEGCIPDSVTHLTFVRVLINL</sequence>
<dbReference type="EMBL" id="MN175499">
    <property type="protein sequence ID" value="QID06585.1"/>
    <property type="molecule type" value="Genomic_DNA"/>
</dbReference>
<evidence type="ECO:0000313" key="1">
    <source>
        <dbReference type="EMBL" id="QID06585.1"/>
    </source>
</evidence>
<organism evidence="1">
    <name type="scientific">Borely moumouvirus</name>
    <dbReference type="NCBI Taxonomy" id="2712067"/>
    <lineage>
        <taxon>Viruses</taxon>
        <taxon>Varidnaviria</taxon>
        <taxon>Bamfordvirae</taxon>
        <taxon>Nucleocytoviricota</taxon>
        <taxon>Megaviricetes</taxon>
        <taxon>Imitervirales</taxon>
        <taxon>Mimiviridae</taxon>
        <taxon>Megamimivirinae</taxon>
        <taxon>Moumouvirus</taxon>
    </lineage>
</organism>
<proteinExistence type="predicted"/>
<protein>
    <submittedName>
        <fullName evidence="1">F-box and FNIp repeat-containing protein</fullName>
    </submittedName>
</protein>
<dbReference type="InterPro" id="IPR008615">
    <property type="entry name" value="FNIP"/>
</dbReference>